<sequence>MKAQYAGGAGDRDRALLADTSSAPLSLKARETASLSLKRIFERQLQQQQRSLDFTVHSSSAITNDSDVNIGDSHDWQVAIKPAAASDQPDLDLKLAPPSTSYTMVNNHIADRHVIGSGPLTMFYSGTVCVYEDISATKAQAILLLASGISEGDSYRASYTNNSARIMIKSRPPTPSVLSVRNAETAAAAPAPATSSRPAKACRRSQAELPFARKASLTRFLEKRKERIEEKPVAANKSTTSSTERPPKRPCSASSLHQS</sequence>
<dbReference type="InterPro" id="IPR040390">
    <property type="entry name" value="TIFY/JAZ"/>
</dbReference>
<protein>
    <recommendedName>
        <fullName evidence="3">Tify domain-containing protein</fullName>
    </recommendedName>
</protein>
<reference evidence="4" key="1">
    <citation type="submission" date="2021-01" db="EMBL/GenBank/DDBJ databases">
        <title>Adiantum capillus-veneris genome.</title>
        <authorList>
            <person name="Fang Y."/>
            <person name="Liao Q."/>
        </authorList>
    </citation>
    <scope>NUCLEOTIDE SEQUENCE</scope>
    <source>
        <strain evidence="4">H3</strain>
        <tissue evidence="4">Leaf</tissue>
    </source>
</reference>
<proteinExistence type="inferred from homology"/>
<comment type="similarity">
    <text evidence="1">Belongs to the TIFY/JAZ family.</text>
</comment>
<evidence type="ECO:0000313" key="4">
    <source>
        <dbReference type="EMBL" id="KAI5073371.1"/>
    </source>
</evidence>
<feature type="domain" description="Tify" evidence="3">
    <location>
        <begin position="113"/>
        <end position="148"/>
    </location>
</feature>
<name>A0A9D4USU8_ADICA</name>
<feature type="compositionally biased region" description="Basic and acidic residues" evidence="2">
    <location>
        <begin position="222"/>
        <end position="232"/>
    </location>
</feature>
<dbReference type="GO" id="GO:0031347">
    <property type="term" value="P:regulation of defense response"/>
    <property type="evidence" value="ECO:0007669"/>
    <property type="project" value="TreeGrafter"/>
</dbReference>
<dbReference type="InterPro" id="IPR010399">
    <property type="entry name" value="Tify_dom"/>
</dbReference>
<feature type="compositionally biased region" description="Low complexity" evidence="2">
    <location>
        <begin position="187"/>
        <end position="199"/>
    </location>
</feature>
<evidence type="ECO:0000256" key="2">
    <source>
        <dbReference type="SAM" id="MobiDB-lite"/>
    </source>
</evidence>
<dbReference type="OrthoDB" id="1937734at2759"/>
<dbReference type="InterPro" id="IPR018467">
    <property type="entry name" value="CCT_CS"/>
</dbReference>
<dbReference type="Pfam" id="PF09425">
    <property type="entry name" value="Jas_motif"/>
    <property type="match status" value="1"/>
</dbReference>
<dbReference type="AlphaFoldDB" id="A0A9D4USU8"/>
<dbReference type="GO" id="GO:0005634">
    <property type="term" value="C:nucleus"/>
    <property type="evidence" value="ECO:0007669"/>
    <property type="project" value="TreeGrafter"/>
</dbReference>
<evidence type="ECO:0000256" key="1">
    <source>
        <dbReference type="ARBA" id="ARBA00008614"/>
    </source>
</evidence>
<dbReference type="GO" id="GO:2000022">
    <property type="term" value="P:regulation of jasmonic acid mediated signaling pathway"/>
    <property type="evidence" value="ECO:0007669"/>
    <property type="project" value="TreeGrafter"/>
</dbReference>
<accession>A0A9D4USU8</accession>
<gene>
    <name evidence="4" type="ORF">GOP47_0011384</name>
</gene>
<evidence type="ECO:0000259" key="3">
    <source>
        <dbReference type="PROSITE" id="PS51320"/>
    </source>
</evidence>
<evidence type="ECO:0000313" key="5">
    <source>
        <dbReference type="Proteomes" id="UP000886520"/>
    </source>
</evidence>
<comment type="caution">
    <text evidence="4">The sequence shown here is derived from an EMBL/GenBank/DDBJ whole genome shotgun (WGS) entry which is preliminary data.</text>
</comment>
<dbReference type="SMART" id="SM00979">
    <property type="entry name" value="TIFY"/>
    <property type="match status" value="1"/>
</dbReference>
<keyword evidence="5" id="KW-1185">Reference proteome</keyword>
<feature type="region of interest" description="Disordered" evidence="2">
    <location>
        <begin position="187"/>
        <end position="207"/>
    </location>
</feature>
<dbReference type="Proteomes" id="UP000886520">
    <property type="component" value="Chromosome 11"/>
</dbReference>
<dbReference type="PANTHER" id="PTHR33077:SF60">
    <property type="entry name" value="TIFY DOMAIN-CONTAINING PROTEIN"/>
    <property type="match status" value="1"/>
</dbReference>
<dbReference type="EMBL" id="JABFUD020000011">
    <property type="protein sequence ID" value="KAI5073371.1"/>
    <property type="molecule type" value="Genomic_DNA"/>
</dbReference>
<dbReference type="PROSITE" id="PS51320">
    <property type="entry name" value="TIFY"/>
    <property type="match status" value="1"/>
</dbReference>
<dbReference type="PANTHER" id="PTHR33077">
    <property type="entry name" value="PROTEIN TIFY 4A-RELATED-RELATED"/>
    <property type="match status" value="1"/>
</dbReference>
<feature type="region of interest" description="Disordered" evidence="2">
    <location>
        <begin position="222"/>
        <end position="259"/>
    </location>
</feature>
<organism evidence="4 5">
    <name type="scientific">Adiantum capillus-veneris</name>
    <name type="common">Maidenhair fern</name>
    <dbReference type="NCBI Taxonomy" id="13818"/>
    <lineage>
        <taxon>Eukaryota</taxon>
        <taxon>Viridiplantae</taxon>
        <taxon>Streptophyta</taxon>
        <taxon>Embryophyta</taxon>
        <taxon>Tracheophyta</taxon>
        <taxon>Polypodiopsida</taxon>
        <taxon>Polypodiidae</taxon>
        <taxon>Polypodiales</taxon>
        <taxon>Pteridineae</taxon>
        <taxon>Pteridaceae</taxon>
        <taxon>Vittarioideae</taxon>
        <taxon>Adiantum</taxon>
    </lineage>
</organism>
<dbReference type="Pfam" id="PF06200">
    <property type="entry name" value="tify"/>
    <property type="match status" value="1"/>
</dbReference>
<dbReference type="GO" id="GO:0009611">
    <property type="term" value="P:response to wounding"/>
    <property type="evidence" value="ECO:0007669"/>
    <property type="project" value="TreeGrafter"/>
</dbReference>